<dbReference type="AlphaFoldDB" id="A0A6A6W102"/>
<sequence length="129" mass="13943">MAMTIIQTSRGAYLHTRYHVDPSGVAGHNVDITMRMIGPGGPIPSRLDVSWILNTSLVVMPAMGIWRHTQLGNIARVGDVIQEEEIELAGEDPGPGQTPGWDPDADGALPRIRPPWTPHSSFQGAEADI</sequence>
<proteinExistence type="predicted"/>
<organism evidence="2 3">
    <name type="scientific">Pseudovirgaria hyperparasitica</name>
    <dbReference type="NCBI Taxonomy" id="470096"/>
    <lineage>
        <taxon>Eukaryota</taxon>
        <taxon>Fungi</taxon>
        <taxon>Dikarya</taxon>
        <taxon>Ascomycota</taxon>
        <taxon>Pezizomycotina</taxon>
        <taxon>Dothideomycetes</taxon>
        <taxon>Dothideomycetes incertae sedis</taxon>
        <taxon>Acrospermales</taxon>
        <taxon>Acrospermaceae</taxon>
        <taxon>Pseudovirgaria</taxon>
    </lineage>
</organism>
<protein>
    <submittedName>
        <fullName evidence="2">Uncharacterized protein</fullName>
    </submittedName>
</protein>
<reference evidence="2" key="1">
    <citation type="journal article" date="2020" name="Stud. Mycol.">
        <title>101 Dothideomycetes genomes: a test case for predicting lifestyles and emergence of pathogens.</title>
        <authorList>
            <person name="Haridas S."/>
            <person name="Albert R."/>
            <person name="Binder M."/>
            <person name="Bloem J."/>
            <person name="Labutti K."/>
            <person name="Salamov A."/>
            <person name="Andreopoulos B."/>
            <person name="Baker S."/>
            <person name="Barry K."/>
            <person name="Bills G."/>
            <person name="Bluhm B."/>
            <person name="Cannon C."/>
            <person name="Castanera R."/>
            <person name="Culley D."/>
            <person name="Daum C."/>
            <person name="Ezra D."/>
            <person name="Gonzalez J."/>
            <person name="Henrissat B."/>
            <person name="Kuo A."/>
            <person name="Liang C."/>
            <person name="Lipzen A."/>
            <person name="Lutzoni F."/>
            <person name="Magnuson J."/>
            <person name="Mondo S."/>
            <person name="Nolan M."/>
            <person name="Ohm R."/>
            <person name="Pangilinan J."/>
            <person name="Park H.-J."/>
            <person name="Ramirez L."/>
            <person name="Alfaro M."/>
            <person name="Sun H."/>
            <person name="Tritt A."/>
            <person name="Yoshinaga Y."/>
            <person name="Zwiers L.-H."/>
            <person name="Turgeon B."/>
            <person name="Goodwin S."/>
            <person name="Spatafora J."/>
            <person name="Crous P."/>
            <person name="Grigoriev I."/>
        </authorList>
    </citation>
    <scope>NUCLEOTIDE SEQUENCE</scope>
    <source>
        <strain evidence="2">CBS 121739</strain>
    </source>
</reference>
<dbReference type="GeneID" id="54488515"/>
<dbReference type="Proteomes" id="UP000799437">
    <property type="component" value="Unassembled WGS sequence"/>
</dbReference>
<keyword evidence="3" id="KW-1185">Reference proteome</keyword>
<dbReference type="EMBL" id="ML996579">
    <property type="protein sequence ID" value="KAF2754761.1"/>
    <property type="molecule type" value="Genomic_DNA"/>
</dbReference>
<evidence type="ECO:0000313" key="2">
    <source>
        <dbReference type="EMBL" id="KAF2754761.1"/>
    </source>
</evidence>
<dbReference type="RefSeq" id="XP_033597212.1">
    <property type="nucleotide sequence ID" value="XM_033747461.1"/>
</dbReference>
<feature type="region of interest" description="Disordered" evidence="1">
    <location>
        <begin position="89"/>
        <end position="129"/>
    </location>
</feature>
<accession>A0A6A6W102</accession>
<name>A0A6A6W102_9PEZI</name>
<evidence type="ECO:0000313" key="3">
    <source>
        <dbReference type="Proteomes" id="UP000799437"/>
    </source>
</evidence>
<evidence type="ECO:0000256" key="1">
    <source>
        <dbReference type="SAM" id="MobiDB-lite"/>
    </source>
</evidence>
<gene>
    <name evidence="2" type="ORF">EJ05DRAFT_503707</name>
</gene>